<sequence>MVHGPSGAKPATGRPGDDRIPDRGGSRVNWRDGPVACR</sequence>
<feature type="region of interest" description="Disordered" evidence="1">
    <location>
        <begin position="1"/>
        <end position="38"/>
    </location>
</feature>
<reference evidence="3" key="1">
    <citation type="journal article" date="2013" name="Genome Announc.">
        <title>Draft Genome Sequence of Streptomyces bottropensis ATCC 25435, a Bottromycin-Producing Actinomycete.</title>
        <authorList>
            <person name="Zhang H."/>
            <person name="Zhou W."/>
            <person name="Zhuang Y."/>
            <person name="Liang X."/>
            <person name="Liu T."/>
        </authorList>
    </citation>
    <scope>NUCLEOTIDE SEQUENCE [LARGE SCALE GENOMIC DNA]</scope>
    <source>
        <strain evidence="3">ATCC 25435</strain>
    </source>
</reference>
<evidence type="ECO:0000313" key="2">
    <source>
        <dbReference type="EMBL" id="EMF52151.1"/>
    </source>
</evidence>
<name>M3E7R2_9ACTN</name>
<dbReference type="EMBL" id="KB405095">
    <property type="protein sequence ID" value="EMF52151.1"/>
    <property type="molecule type" value="Genomic_DNA"/>
</dbReference>
<accession>M3E7R2</accession>
<protein>
    <submittedName>
        <fullName evidence="2">Uncharacterized protein</fullName>
    </submittedName>
</protein>
<dbReference type="AlphaFoldDB" id="M3E7R2"/>
<dbReference type="Proteomes" id="UP000030760">
    <property type="component" value="Unassembled WGS sequence"/>
</dbReference>
<gene>
    <name evidence="2" type="ORF">SBD_6676</name>
</gene>
<evidence type="ECO:0000256" key="1">
    <source>
        <dbReference type="SAM" id="MobiDB-lite"/>
    </source>
</evidence>
<feature type="compositionally biased region" description="Basic and acidic residues" evidence="1">
    <location>
        <begin position="15"/>
        <end position="25"/>
    </location>
</feature>
<proteinExistence type="predicted"/>
<evidence type="ECO:0000313" key="3">
    <source>
        <dbReference type="Proteomes" id="UP000030760"/>
    </source>
</evidence>
<organism evidence="2 3">
    <name type="scientific">Streptomyces bottropensis ATCC 25435</name>
    <dbReference type="NCBI Taxonomy" id="1054862"/>
    <lineage>
        <taxon>Bacteria</taxon>
        <taxon>Bacillati</taxon>
        <taxon>Actinomycetota</taxon>
        <taxon>Actinomycetes</taxon>
        <taxon>Kitasatosporales</taxon>
        <taxon>Streptomycetaceae</taxon>
        <taxon>Streptomyces</taxon>
    </lineage>
</organism>